<protein>
    <submittedName>
        <fullName evidence="1">Uncharacterized protein</fullName>
    </submittedName>
</protein>
<sequence>MTNSCSKLKRREGTSGISGQLYETKLLSLINFRAIHEHTIEEFQLVPNVDNIGTFDDICLKFKVEALNKAVFVFIQAKHKENIKQTLKIDLSTFFSSYMKIRQEFDPNHKDWLFKGTFDEEVCFFVIYTPARDQFPYVFDVTSGYSAIVDNLIGTGGVAKQSCSRREEIKSLCELALKEQMTHLAKRMANLIDDGKYQMLMSDDIMVRFHVVLAQKVVEVSEIQPNAYRIASFRHDFFGIHDKYLTVFKDALFKEILKTRKIKATDIKGLLDEFLGEPTNATKMSKVIGTVVTYEKGVLEMIKQYKNYFTPQLKQVYVSQATVSQAVELGAKEILLSPDFKIRVPTSFGNKDLTLNRGENQKRSRIEHLTTKITDLLGECKSDKIVTIDETWKDPGFLALNGGIAGAIGNIFVLDDDTKLMKITDHPESLEIRAKQLYESLNERIKLINEKIEHSDEGRWNEKLSNLCEYKFNFKIKKFPKLLIECSEYEEELVKDFLNKLVVYSQQANERSIEETLKVEMKEILTLDATQDKIDDMFLKYHNAILKWWMRPEGEFSSLYLTKNSQIFEKAISNIIEDPFLSSLSAPYIRQIRRYNYTFTEEAVKSLNLQNQPPVTMIVASSNTLTITKVFQYLKNKNYAALTIEQIVNLTKKKRKALIRELKAIKEEKIIIFVCDKMNYNEKEKKTLESMADAIRNNKTIIITNDLSVDILQIHFKTVDTPVHDKKNSLIDMSEETQKCILKNARVKFQGIEVGLDYLVNWPKATVELI</sequence>
<reference evidence="1" key="1">
    <citation type="submission" date="2023-03" db="EMBL/GenBank/DDBJ databases">
        <title>Chromosome-level genomes of two armyworms, Mythimna separata and Mythimna loreyi, provide insights into the biosynthesis and reception of sex pheromones.</title>
        <authorList>
            <person name="Zhao H."/>
        </authorList>
    </citation>
    <scope>NUCLEOTIDE SEQUENCE</scope>
    <source>
        <strain evidence="1">BeijingLab</strain>
        <tissue evidence="1">Pupa</tissue>
    </source>
</reference>
<dbReference type="Proteomes" id="UP001231518">
    <property type="component" value="Chromosome 23"/>
</dbReference>
<dbReference type="AlphaFoldDB" id="A0AAD7YC74"/>
<comment type="caution">
    <text evidence="1">The sequence shown here is derived from an EMBL/GenBank/DDBJ whole genome shotgun (WGS) entry which is preliminary data.</text>
</comment>
<organism evidence="1 2">
    <name type="scientific">Mythimna separata</name>
    <name type="common">Oriental armyworm</name>
    <name type="synonym">Pseudaletia separata</name>
    <dbReference type="NCBI Taxonomy" id="271217"/>
    <lineage>
        <taxon>Eukaryota</taxon>
        <taxon>Metazoa</taxon>
        <taxon>Ecdysozoa</taxon>
        <taxon>Arthropoda</taxon>
        <taxon>Hexapoda</taxon>
        <taxon>Insecta</taxon>
        <taxon>Pterygota</taxon>
        <taxon>Neoptera</taxon>
        <taxon>Endopterygota</taxon>
        <taxon>Lepidoptera</taxon>
        <taxon>Glossata</taxon>
        <taxon>Ditrysia</taxon>
        <taxon>Noctuoidea</taxon>
        <taxon>Noctuidae</taxon>
        <taxon>Noctuinae</taxon>
        <taxon>Hadenini</taxon>
        <taxon>Mythimna</taxon>
    </lineage>
</organism>
<name>A0AAD7YC74_MYTSE</name>
<evidence type="ECO:0000313" key="1">
    <source>
        <dbReference type="EMBL" id="KAJ8710055.1"/>
    </source>
</evidence>
<evidence type="ECO:0000313" key="2">
    <source>
        <dbReference type="Proteomes" id="UP001231518"/>
    </source>
</evidence>
<proteinExistence type="predicted"/>
<dbReference type="EMBL" id="JARGEI010000023">
    <property type="protein sequence ID" value="KAJ8710055.1"/>
    <property type="molecule type" value="Genomic_DNA"/>
</dbReference>
<keyword evidence="2" id="KW-1185">Reference proteome</keyword>
<accession>A0AAD7YC74</accession>
<gene>
    <name evidence="1" type="ORF">PYW07_009421</name>
</gene>